<reference evidence="2" key="1">
    <citation type="submission" date="2023-05" db="EMBL/GenBank/DDBJ databases">
        <title>Nepenthes gracilis genome sequencing.</title>
        <authorList>
            <person name="Fukushima K."/>
        </authorList>
    </citation>
    <scope>NUCLEOTIDE SEQUENCE</scope>
    <source>
        <strain evidence="2">SING2019-196</strain>
    </source>
</reference>
<feature type="transmembrane region" description="Helical" evidence="1">
    <location>
        <begin position="17"/>
        <end position="37"/>
    </location>
</feature>
<dbReference type="EMBL" id="BSYO01000030">
    <property type="protein sequence ID" value="GMH25757.1"/>
    <property type="molecule type" value="Genomic_DNA"/>
</dbReference>
<dbReference type="AlphaFoldDB" id="A0AAD3TC07"/>
<protein>
    <submittedName>
        <fullName evidence="2">Uncharacterized protein</fullName>
    </submittedName>
</protein>
<evidence type="ECO:0000313" key="2">
    <source>
        <dbReference type="EMBL" id="GMH25757.1"/>
    </source>
</evidence>
<evidence type="ECO:0000256" key="1">
    <source>
        <dbReference type="SAM" id="Phobius"/>
    </source>
</evidence>
<comment type="caution">
    <text evidence="2">The sequence shown here is derived from an EMBL/GenBank/DDBJ whole genome shotgun (WGS) entry which is preliminary data.</text>
</comment>
<keyword evidence="3" id="KW-1185">Reference proteome</keyword>
<gene>
    <name evidence="2" type="ORF">Nepgr_027600</name>
</gene>
<name>A0AAD3TC07_NEPGR</name>
<dbReference type="Proteomes" id="UP001279734">
    <property type="component" value="Unassembled WGS sequence"/>
</dbReference>
<proteinExistence type="predicted"/>
<evidence type="ECO:0000313" key="3">
    <source>
        <dbReference type="Proteomes" id="UP001279734"/>
    </source>
</evidence>
<organism evidence="2 3">
    <name type="scientific">Nepenthes gracilis</name>
    <name type="common">Slender pitcher plant</name>
    <dbReference type="NCBI Taxonomy" id="150966"/>
    <lineage>
        <taxon>Eukaryota</taxon>
        <taxon>Viridiplantae</taxon>
        <taxon>Streptophyta</taxon>
        <taxon>Embryophyta</taxon>
        <taxon>Tracheophyta</taxon>
        <taxon>Spermatophyta</taxon>
        <taxon>Magnoliopsida</taxon>
        <taxon>eudicotyledons</taxon>
        <taxon>Gunneridae</taxon>
        <taxon>Pentapetalae</taxon>
        <taxon>Caryophyllales</taxon>
        <taxon>Nepenthaceae</taxon>
        <taxon>Nepenthes</taxon>
    </lineage>
</organism>
<keyword evidence="1" id="KW-0472">Membrane</keyword>
<keyword evidence="1" id="KW-1133">Transmembrane helix</keyword>
<accession>A0AAD3TC07</accession>
<feature type="transmembrane region" description="Helical" evidence="1">
    <location>
        <begin position="58"/>
        <end position="82"/>
    </location>
</feature>
<keyword evidence="1" id="KW-0812">Transmembrane</keyword>
<sequence>MADGGGKVARTCEKHGWLIFSLVFSAIALAILLVEVVSSHRAKNKGQKDFNPAGFMALFLSLLILTAISFAAGVIHLLFLLLRRASSPEGGSA</sequence>